<evidence type="ECO:0000313" key="3">
    <source>
        <dbReference type="Proteomes" id="UP000298337"/>
    </source>
</evidence>
<dbReference type="RefSeq" id="WP_135436882.1">
    <property type="nucleotide sequence ID" value="NZ_SRLA01000007.1"/>
</dbReference>
<dbReference type="Proteomes" id="UP000298337">
    <property type="component" value="Unassembled WGS sequence"/>
</dbReference>
<comment type="caution">
    <text evidence="2">The sequence shown here is derived from an EMBL/GenBank/DDBJ whole genome shotgun (WGS) entry which is preliminary data.</text>
</comment>
<dbReference type="AlphaFoldDB" id="A0A4Z0NZ12"/>
<dbReference type="Pfam" id="PF14542">
    <property type="entry name" value="Acetyltransf_CG"/>
    <property type="match status" value="1"/>
</dbReference>
<evidence type="ECO:0000259" key="1">
    <source>
        <dbReference type="PROSITE" id="PS51729"/>
    </source>
</evidence>
<dbReference type="EMBL" id="SRLA01000007">
    <property type="protein sequence ID" value="TGE03782.1"/>
    <property type="molecule type" value="Genomic_DNA"/>
</dbReference>
<dbReference type="PANTHER" id="PTHR31435:SF10">
    <property type="entry name" value="BSR4717 PROTEIN"/>
    <property type="match status" value="1"/>
</dbReference>
<dbReference type="SUPFAM" id="SSF55729">
    <property type="entry name" value="Acyl-CoA N-acyltransferases (Nat)"/>
    <property type="match status" value="1"/>
</dbReference>
<dbReference type="InterPro" id="IPR045057">
    <property type="entry name" value="Gcn5-rel_NAT"/>
</dbReference>
<sequence length="105" mass="12119">MKQEYAGLALHDNTYDQQFELVVSGLTAFLEYQLHHEFLTLIHTEVPVIMQNQGVGSALVEKVFQRSAEHHLTIIPLCPFVVSYLRRHPEWYRLVARGYRPAGTP</sequence>
<keyword evidence="3" id="KW-1185">Reference proteome</keyword>
<dbReference type="InterPro" id="IPR031165">
    <property type="entry name" value="GNAT_YJDJ"/>
</dbReference>
<reference evidence="2 3" key="1">
    <citation type="submission" date="2019-04" db="EMBL/GenBank/DDBJ databases">
        <authorList>
            <person name="Feng G."/>
            <person name="Zhang J."/>
            <person name="Zhu H."/>
        </authorList>
    </citation>
    <scope>NUCLEOTIDE SEQUENCE [LARGE SCALE GENOMIC DNA]</scope>
    <source>
        <strain evidence="2 3">92R-1</strain>
    </source>
</reference>
<accession>A0A4Z0NZ12</accession>
<dbReference type="GO" id="GO:0016740">
    <property type="term" value="F:transferase activity"/>
    <property type="evidence" value="ECO:0007669"/>
    <property type="project" value="UniProtKB-KW"/>
</dbReference>
<organism evidence="2 3">
    <name type="scientific">Hymenobacter fodinae</name>
    <dbReference type="NCBI Taxonomy" id="2510796"/>
    <lineage>
        <taxon>Bacteria</taxon>
        <taxon>Pseudomonadati</taxon>
        <taxon>Bacteroidota</taxon>
        <taxon>Cytophagia</taxon>
        <taxon>Cytophagales</taxon>
        <taxon>Hymenobacteraceae</taxon>
        <taxon>Hymenobacter</taxon>
    </lineage>
</organism>
<name>A0A4Z0NZ12_9BACT</name>
<dbReference type="PANTHER" id="PTHR31435">
    <property type="entry name" value="PROTEIN NATD1"/>
    <property type="match status" value="1"/>
</dbReference>
<protein>
    <submittedName>
        <fullName evidence="2">N-acetyltransferase</fullName>
    </submittedName>
</protein>
<dbReference type="PROSITE" id="PS51729">
    <property type="entry name" value="GNAT_YJDJ"/>
    <property type="match status" value="1"/>
</dbReference>
<keyword evidence="2" id="KW-0808">Transferase</keyword>
<proteinExistence type="predicted"/>
<feature type="domain" description="N-acetyltransferase" evidence="1">
    <location>
        <begin position="11"/>
        <end position="96"/>
    </location>
</feature>
<dbReference type="InterPro" id="IPR016181">
    <property type="entry name" value="Acyl_CoA_acyltransferase"/>
</dbReference>
<gene>
    <name evidence="2" type="ORF">EU556_24545</name>
</gene>
<dbReference type="OrthoDB" id="9793389at2"/>
<dbReference type="Gene3D" id="3.40.630.30">
    <property type="match status" value="1"/>
</dbReference>
<evidence type="ECO:0000313" key="2">
    <source>
        <dbReference type="EMBL" id="TGE03782.1"/>
    </source>
</evidence>